<dbReference type="Pfam" id="PF03772">
    <property type="entry name" value="Competence"/>
    <property type="match status" value="1"/>
</dbReference>
<gene>
    <name evidence="8" type="ORF">HRQ91_05630</name>
</gene>
<keyword evidence="3 6" id="KW-0812">Transmembrane</keyword>
<name>A0A975F3S4_9SPIR</name>
<feature type="domain" description="ComEC/Rec2-related protein" evidence="7">
    <location>
        <begin position="189"/>
        <end position="422"/>
    </location>
</feature>
<evidence type="ECO:0000256" key="6">
    <source>
        <dbReference type="SAM" id="Phobius"/>
    </source>
</evidence>
<dbReference type="EMBL" id="CP054142">
    <property type="protein sequence ID" value="QTQ13976.1"/>
    <property type="molecule type" value="Genomic_DNA"/>
</dbReference>
<feature type="transmembrane region" description="Helical" evidence="6">
    <location>
        <begin position="307"/>
        <end position="329"/>
    </location>
</feature>
<organism evidence="8 9">
    <name type="scientific">Treponema parvum</name>
    <dbReference type="NCBI Taxonomy" id="138851"/>
    <lineage>
        <taxon>Bacteria</taxon>
        <taxon>Pseudomonadati</taxon>
        <taxon>Spirochaetota</taxon>
        <taxon>Spirochaetia</taxon>
        <taxon>Spirochaetales</taxon>
        <taxon>Treponemataceae</taxon>
        <taxon>Treponema</taxon>
    </lineage>
</organism>
<feature type="transmembrane region" description="Helical" evidence="6">
    <location>
        <begin position="371"/>
        <end position="394"/>
    </location>
</feature>
<keyword evidence="4 6" id="KW-1133">Transmembrane helix</keyword>
<comment type="subcellular location">
    <subcellularLocation>
        <location evidence="1">Cell membrane</location>
        <topology evidence="1">Multi-pass membrane protein</topology>
    </subcellularLocation>
</comment>
<sequence length="427" mass="47599">MVNDFTEKSELRFLLNPIVLSALLCSLVIYSNSGVFSAKRIFFTSGIKKDSICVLYGKVKGNPFKQRQFYKVTLDVFSVENKDGVRCSGKGRVEAYIPEKFVEKWYPGKLYTESDTANGNDVGIPVEDGTNLILSGYFSSDVFYVQNIVTKPFSAGVYGRLLYFRAMCRLQFKRLMFAWGEAGGLLLALLSGSREYVDDNLSKAFKAAGLSHIMALSGMHLSLFSGIAVFLGKKAKNKKIEFLLQSSFILFFVWFAGISPSLFRALLCSSLMLFSSLAGSRPRPLHILSWAFLLHVFIFPEHVFFQAFILSYGALAGILTFGEVIKPAIMHNVPELISSNFSSSLGAQIFTAPYSLFVFKSFMPVCTVATIIVSPAVTAFMYFGLLFIVLSFFLPFLSSAFGVIMQLLYYAVKIPVIFFSKMPAFYV</sequence>
<protein>
    <submittedName>
        <fullName evidence="8">ComEC/Rec2 family competence protein</fullName>
    </submittedName>
</protein>
<dbReference type="AlphaFoldDB" id="A0A975F3S4"/>
<evidence type="ECO:0000313" key="8">
    <source>
        <dbReference type="EMBL" id="QTQ13976.1"/>
    </source>
</evidence>
<dbReference type="InterPro" id="IPR052159">
    <property type="entry name" value="Competence_DNA_uptake"/>
</dbReference>
<dbReference type="PANTHER" id="PTHR30619:SF1">
    <property type="entry name" value="RECOMBINATION PROTEIN 2"/>
    <property type="match status" value="1"/>
</dbReference>
<keyword evidence="5 6" id="KW-0472">Membrane</keyword>
<reference evidence="8 9" key="1">
    <citation type="journal article" date="2021" name="Microbiol. Resour. Announc.">
        <title>Complete Genome Sequences of Three Human Oral Treponema parvum Isolates.</title>
        <authorList>
            <person name="Zeng H."/>
            <person name="Watt R.M."/>
        </authorList>
    </citation>
    <scope>NUCLEOTIDE SEQUENCE [LARGE SCALE GENOMIC DNA]</scope>
    <source>
        <strain evidence="8 9">ATCC 700770</strain>
    </source>
</reference>
<keyword evidence="2" id="KW-1003">Cell membrane</keyword>
<dbReference type="GO" id="GO:0005886">
    <property type="term" value="C:plasma membrane"/>
    <property type="evidence" value="ECO:0007669"/>
    <property type="project" value="UniProtKB-SubCell"/>
</dbReference>
<dbReference type="KEGG" id="tpav:HRQ91_05630"/>
<feature type="transmembrane region" description="Helical" evidence="6">
    <location>
        <begin position="213"/>
        <end position="231"/>
    </location>
</feature>
<evidence type="ECO:0000256" key="2">
    <source>
        <dbReference type="ARBA" id="ARBA00022475"/>
    </source>
</evidence>
<feature type="transmembrane region" description="Helical" evidence="6">
    <location>
        <begin position="341"/>
        <end position="359"/>
    </location>
</feature>
<feature type="transmembrane region" description="Helical" evidence="6">
    <location>
        <begin position="12"/>
        <end position="30"/>
    </location>
</feature>
<feature type="transmembrane region" description="Helical" evidence="6">
    <location>
        <begin position="175"/>
        <end position="193"/>
    </location>
</feature>
<feature type="transmembrane region" description="Helical" evidence="6">
    <location>
        <begin position="400"/>
        <end position="419"/>
    </location>
</feature>
<evidence type="ECO:0000256" key="4">
    <source>
        <dbReference type="ARBA" id="ARBA00022989"/>
    </source>
</evidence>
<evidence type="ECO:0000259" key="7">
    <source>
        <dbReference type="Pfam" id="PF03772"/>
    </source>
</evidence>
<dbReference type="RefSeq" id="WP_210120643.1">
    <property type="nucleotide sequence ID" value="NZ_CP054142.1"/>
</dbReference>
<feature type="transmembrane region" description="Helical" evidence="6">
    <location>
        <begin position="243"/>
        <end position="263"/>
    </location>
</feature>
<evidence type="ECO:0000256" key="1">
    <source>
        <dbReference type="ARBA" id="ARBA00004651"/>
    </source>
</evidence>
<evidence type="ECO:0000313" key="9">
    <source>
        <dbReference type="Proteomes" id="UP000671908"/>
    </source>
</evidence>
<keyword evidence="9" id="KW-1185">Reference proteome</keyword>
<dbReference type="Proteomes" id="UP000671908">
    <property type="component" value="Chromosome"/>
</dbReference>
<dbReference type="InterPro" id="IPR004477">
    <property type="entry name" value="ComEC_N"/>
</dbReference>
<accession>A0A975F3S4</accession>
<proteinExistence type="predicted"/>
<dbReference type="NCBIfam" id="TIGR00360">
    <property type="entry name" value="ComEC_N-term"/>
    <property type="match status" value="1"/>
</dbReference>
<evidence type="ECO:0000256" key="5">
    <source>
        <dbReference type="ARBA" id="ARBA00023136"/>
    </source>
</evidence>
<evidence type="ECO:0000256" key="3">
    <source>
        <dbReference type="ARBA" id="ARBA00022692"/>
    </source>
</evidence>
<dbReference type="PANTHER" id="PTHR30619">
    <property type="entry name" value="DNA INTERNALIZATION/COMPETENCE PROTEIN COMEC/REC2"/>
    <property type="match status" value="1"/>
</dbReference>